<accession>A0A6F9DJ88</accession>
<dbReference type="InterPro" id="IPR036388">
    <property type="entry name" value="WH-like_DNA-bd_sf"/>
</dbReference>
<feature type="compositionally biased region" description="Low complexity" evidence="1">
    <location>
        <begin position="666"/>
        <end position="686"/>
    </location>
</feature>
<feature type="region of interest" description="Disordered" evidence="1">
    <location>
        <begin position="663"/>
        <end position="687"/>
    </location>
</feature>
<feature type="compositionally biased region" description="Polar residues" evidence="1">
    <location>
        <begin position="1"/>
        <end position="11"/>
    </location>
</feature>
<sequence length="889" mass="100636">MPRSKNPNPHKSSCVKDSLNQQEMDSYSPPDIDGSDYDDEQNMDSDQGTTDATINPEATLRVKTEMDESGGFTWSAAAANDANSSVDTATRQAMTDPLISSAFSISAVKSKGVSDLHHDIKDEGTHETEDSAVGQFSHMTMKRGTLVGKRTLRQKNDNKSKSKHIPFPILGNHNPNILNWFRDRFTFKEGKRLSASQVIKQYEKDFTNTADFPLINFQQVGHFLRRVFPTIERCKITHRGKRIWVYRNLCLAEENQSELNNEVSESISESSHKTDGGRLLSSVDVRRSTRVRRKKSYDNEFECTDDNGRMSQKRKSRSSGILYSLLYPPQSEIGTTDKQEGLLSASNGKRKLIHEELVLEWLRENYEYAEGFHVRSLDVLRRYNRCREIHVQHLCQVGRYIKMVFPQAKHMRKTTNGGKREWIYCNVRAKEEGEISTEPEWTPPPIEEEARPSMASTGIFSTKSPSLVTSAEAPTEQSESESFPPITLVSLPSELSSIYLDDDEKNDQQHLLAPSKTVSTISDTESFATVSSHLGQTRMTIAEQKNNHAHPTRRSHLESQIDRLRSTKSTFRPVRFQPERVVNAADRDDTSTGDNHTRLGATPKIGKLWSIKTDVPARKIENSKRVPVVPNRWITTKRKISQDGKGPSQPPGKLSIIKVSLGNNKSKTQSSNESVVSSSSNQPSKPFTQDIYQIHNERLLLNPQANSNASAAKAVQLCLPELETYKSHWSGWAFTPTRPTTEKQDYFEWVLFEGNMLCNGQRVFRELRIYDDWSVSIHVLGRKVYADEVGGITDLKRTRASIDKVMQTLADAKLCRGFASPRLSEMKVHGVIVAKPEVWSKRLADNEELRHRAINCQVLHRTSNECCSKCTRIIQVNKQKHVGLSNLMS</sequence>
<evidence type="ECO:0000313" key="2">
    <source>
        <dbReference type="EMBL" id="CAB3263271.1"/>
    </source>
</evidence>
<feature type="region of interest" description="Disordered" evidence="1">
    <location>
        <begin position="457"/>
        <end position="486"/>
    </location>
</feature>
<feature type="compositionally biased region" description="Polar residues" evidence="1">
    <location>
        <begin position="44"/>
        <end position="53"/>
    </location>
</feature>
<organism evidence="2">
    <name type="scientific">Phallusia mammillata</name>
    <dbReference type="NCBI Taxonomy" id="59560"/>
    <lineage>
        <taxon>Eukaryota</taxon>
        <taxon>Metazoa</taxon>
        <taxon>Chordata</taxon>
        <taxon>Tunicata</taxon>
        <taxon>Ascidiacea</taxon>
        <taxon>Phlebobranchia</taxon>
        <taxon>Ascidiidae</taxon>
        <taxon>Phallusia</taxon>
    </lineage>
</organism>
<feature type="compositionally biased region" description="Acidic residues" evidence="1">
    <location>
        <begin position="33"/>
        <end position="43"/>
    </location>
</feature>
<gene>
    <name evidence="2" type="primary">LOC108949782</name>
</gene>
<name>A0A6F9DJ88_9ASCI</name>
<evidence type="ECO:0000256" key="1">
    <source>
        <dbReference type="SAM" id="MobiDB-lite"/>
    </source>
</evidence>
<feature type="region of interest" description="Disordered" evidence="1">
    <location>
        <begin position="1"/>
        <end position="55"/>
    </location>
</feature>
<dbReference type="Gene3D" id="1.10.10.10">
    <property type="entry name" value="Winged helix-like DNA-binding domain superfamily/Winged helix DNA-binding domain"/>
    <property type="match status" value="1"/>
</dbReference>
<dbReference type="AlphaFoldDB" id="A0A6F9DJ88"/>
<proteinExistence type="evidence at transcript level"/>
<reference evidence="2" key="1">
    <citation type="submission" date="2020-04" db="EMBL/GenBank/DDBJ databases">
        <authorList>
            <person name="Neveu A P."/>
        </authorList>
    </citation>
    <scope>NUCLEOTIDE SEQUENCE</scope>
    <source>
        <tissue evidence="2">Whole embryo</tissue>
    </source>
</reference>
<protein>
    <submittedName>
        <fullName evidence="2">Uncharacterized protein LOC108949782</fullName>
    </submittedName>
</protein>
<feature type="compositionally biased region" description="Polar residues" evidence="1">
    <location>
        <begin position="457"/>
        <end position="469"/>
    </location>
</feature>
<dbReference type="EMBL" id="LR787409">
    <property type="protein sequence ID" value="CAB3263271.1"/>
    <property type="molecule type" value="mRNA"/>
</dbReference>